<dbReference type="Proteomes" id="UP001589854">
    <property type="component" value="Unassembled WGS sequence"/>
</dbReference>
<sequence length="194" mass="21808">MFIDDVREALRDHFGESSPPSTGGTQTVTRPSEVKSTTVKLPIREGDTGAFVRDTQRELISAGFSLPRFGADGQFGEETENAVMRFQKRYNLLVDGLVGPQTLNKLQEVNQQRRSGSDYPLPTGVFRRGSEGEAVRQIQRALKQLRYDPGVVDGIYGQRTEDAIRRFQSMFAALKDDGVYGPNTRKYIRMELDD</sequence>
<gene>
    <name evidence="3" type="ORF">ACFFIX_20820</name>
</gene>
<organism evidence="3 4">
    <name type="scientific">Metabacillus herbersteinensis</name>
    <dbReference type="NCBI Taxonomy" id="283816"/>
    <lineage>
        <taxon>Bacteria</taxon>
        <taxon>Bacillati</taxon>
        <taxon>Bacillota</taxon>
        <taxon>Bacilli</taxon>
        <taxon>Bacillales</taxon>
        <taxon>Bacillaceae</taxon>
        <taxon>Metabacillus</taxon>
    </lineage>
</organism>
<dbReference type="Gene3D" id="1.10.101.10">
    <property type="entry name" value="PGBD-like superfamily/PGBD"/>
    <property type="match status" value="2"/>
</dbReference>
<evidence type="ECO:0000313" key="3">
    <source>
        <dbReference type="EMBL" id="MFC0273833.1"/>
    </source>
</evidence>
<dbReference type="InterPro" id="IPR002477">
    <property type="entry name" value="Peptidoglycan-bd-like"/>
</dbReference>
<evidence type="ECO:0000256" key="1">
    <source>
        <dbReference type="SAM" id="MobiDB-lite"/>
    </source>
</evidence>
<dbReference type="SUPFAM" id="SSF47090">
    <property type="entry name" value="PGBD-like"/>
    <property type="match status" value="2"/>
</dbReference>
<feature type="domain" description="Peptidoglycan binding-like" evidence="2">
    <location>
        <begin position="132"/>
        <end position="186"/>
    </location>
</feature>
<dbReference type="RefSeq" id="WP_378937570.1">
    <property type="nucleotide sequence ID" value="NZ_JBHLVO010000025.1"/>
</dbReference>
<evidence type="ECO:0000259" key="2">
    <source>
        <dbReference type="Pfam" id="PF01471"/>
    </source>
</evidence>
<keyword evidence="4" id="KW-1185">Reference proteome</keyword>
<dbReference type="PANTHER" id="PTHR41533">
    <property type="entry name" value="L,D-TRANSPEPTIDASE HI_1667-RELATED"/>
    <property type="match status" value="1"/>
</dbReference>
<name>A0ABV6GJF5_9BACI</name>
<protein>
    <submittedName>
        <fullName evidence="3">Peptidoglycan-binding protein</fullName>
    </submittedName>
</protein>
<dbReference type="InterPro" id="IPR036366">
    <property type="entry name" value="PGBDSf"/>
</dbReference>
<feature type="compositionally biased region" description="Polar residues" evidence="1">
    <location>
        <begin position="18"/>
        <end position="34"/>
    </location>
</feature>
<feature type="region of interest" description="Disordered" evidence="1">
    <location>
        <begin position="11"/>
        <end position="34"/>
    </location>
</feature>
<accession>A0ABV6GJF5</accession>
<dbReference type="PANTHER" id="PTHR41533:SF1">
    <property type="entry name" value="L,D-TRANSPEPTIDASE YCBB-RELATED"/>
    <property type="match status" value="1"/>
</dbReference>
<dbReference type="EMBL" id="JBHLVO010000025">
    <property type="protein sequence ID" value="MFC0273833.1"/>
    <property type="molecule type" value="Genomic_DNA"/>
</dbReference>
<dbReference type="InterPro" id="IPR052905">
    <property type="entry name" value="LD-transpeptidase_YkuD-like"/>
</dbReference>
<comment type="caution">
    <text evidence="3">The sequence shown here is derived from an EMBL/GenBank/DDBJ whole genome shotgun (WGS) entry which is preliminary data.</text>
</comment>
<proteinExistence type="predicted"/>
<reference evidence="3 4" key="1">
    <citation type="submission" date="2024-09" db="EMBL/GenBank/DDBJ databases">
        <authorList>
            <person name="Sun Q."/>
            <person name="Mori K."/>
        </authorList>
    </citation>
    <scope>NUCLEOTIDE SEQUENCE [LARGE SCALE GENOMIC DNA]</scope>
    <source>
        <strain evidence="3 4">CCM 7228</strain>
    </source>
</reference>
<feature type="domain" description="Peptidoglycan binding-like" evidence="2">
    <location>
        <begin position="49"/>
        <end position="106"/>
    </location>
</feature>
<dbReference type="Pfam" id="PF01471">
    <property type="entry name" value="PG_binding_1"/>
    <property type="match status" value="2"/>
</dbReference>
<dbReference type="InterPro" id="IPR036365">
    <property type="entry name" value="PGBD-like_sf"/>
</dbReference>
<evidence type="ECO:0000313" key="4">
    <source>
        <dbReference type="Proteomes" id="UP001589854"/>
    </source>
</evidence>